<dbReference type="InterPro" id="IPR007278">
    <property type="entry name" value="DUF397"/>
</dbReference>
<proteinExistence type="predicted"/>
<evidence type="ECO:0000313" key="2">
    <source>
        <dbReference type="EMBL" id="GAA2600827.1"/>
    </source>
</evidence>
<protein>
    <submittedName>
        <fullName evidence="2">DUF397 domain-containing protein</fullName>
    </submittedName>
</protein>
<feature type="domain" description="DUF397" evidence="1">
    <location>
        <begin position="3"/>
        <end position="55"/>
    </location>
</feature>
<dbReference type="RefSeq" id="WP_344542575.1">
    <property type="nucleotide sequence ID" value="NZ_BAAATD010000004.1"/>
</dbReference>
<reference evidence="2 3" key="1">
    <citation type="journal article" date="2019" name="Int. J. Syst. Evol. Microbiol.">
        <title>The Global Catalogue of Microorganisms (GCM) 10K type strain sequencing project: providing services to taxonomists for standard genome sequencing and annotation.</title>
        <authorList>
            <consortium name="The Broad Institute Genomics Platform"/>
            <consortium name="The Broad Institute Genome Sequencing Center for Infectious Disease"/>
            <person name="Wu L."/>
            <person name="Ma J."/>
        </authorList>
    </citation>
    <scope>NUCLEOTIDE SEQUENCE [LARGE SCALE GENOMIC DNA]</scope>
    <source>
        <strain evidence="2 3">JCM 6833</strain>
    </source>
</reference>
<sequence length="61" mass="6706">MVEWRKSSYSDGEQGACVELARLALAVGVRDSRAPESGHLTMSVKSFAELVVRVKRAELDL</sequence>
<dbReference type="Pfam" id="PF04149">
    <property type="entry name" value="DUF397"/>
    <property type="match status" value="1"/>
</dbReference>
<keyword evidence="3" id="KW-1185">Reference proteome</keyword>
<evidence type="ECO:0000313" key="3">
    <source>
        <dbReference type="Proteomes" id="UP001501509"/>
    </source>
</evidence>
<comment type="caution">
    <text evidence="2">The sequence shown here is derived from an EMBL/GenBank/DDBJ whole genome shotgun (WGS) entry which is preliminary data.</text>
</comment>
<dbReference type="EMBL" id="BAAATD010000004">
    <property type="protein sequence ID" value="GAA2600827.1"/>
    <property type="molecule type" value="Genomic_DNA"/>
</dbReference>
<dbReference type="Proteomes" id="UP001501509">
    <property type="component" value="Unassembled WGS sequence"/>
</dbReference>
<evidence type="ECO:0000259" key="1">
    <source>
        <dbReference type="Pfam" id="PF04149"/>
    </source>
</evidence>
<organism evidence="2 3">
    <name type="scientific">Actinomadura fulvescens</name>
    <dbReference type="NCBI Taxonomy" id="46160"/>
    <lineage>
        <taxon>Bacteria</taxon>
        <taxon>Bacillati</taxon>
        <taxon>Actinomycetota</taxon>
        <taxon>Actinomycetes</taxon>
        <taxon>Streptosporangiales</taxon>
        <taxon>Thermomonosporaceae</taxon>
        <taxon>Actinomadura</taxon>
    </lineage>
</organism>
<accession>A0ABN3PX90</accession>
<name>A0ABN3PX90_9ACTN</name>
<gene>
    <name evidence="2" type="ORF">GCM10010411_38120</name>
</gene>